<comment type="caution">
    <text evidence="7">The sequence shown here is derived from an EMBL/GenBank/DDBJ whole genome shotgun (WGS) entry which is preliminary data.</text>
</comment>
<evidence type="ECO:0000313" key="8">
    <source>
        <dbReference type="Proteomes" id="UP000233417"/>
    </source>
</evidence>
<feature type="modified residue" description="N6-(pyridoxal phosphate)lysine" evidence="5">
    <location>
        <position position="43"/>
    </location>
</feature>
<comment type="cofactor">
    <cofactor evidence="1 5">
        <name>pyridoxal 5'-phosphate</name>
        <dbReference type="ChEBI" id="CHEBI:597326"/>
    </cofactor>
</comment>
<evidence type="ECO:0000256" key="5">
    <source>
        <dbReference type="PIRSR" id="PIRSR600183-50"/>
    </source>
</evidence>
<evidence type="ECO:0000256" key="1">
    <source>
        <dbReference type="ARBA" id="ARBA00001933"/>
    </source>
</evidence>
<dbReference type="SUPFAM" id="SSF50621">
    <property type="entry name" value="Alanine racemase C-terminal domain-like"/>
    <property type="match status" value="1"/>
</dbReference>
<dbReference type="PANTHER" id="PTHR11482:SF6">
    <property type="entry name" value="ORNITHINE DECARBOXYLASE 1-RELATED"/>
    <property type="match status" value="1"/>
</dbReference>
<dbReference type="PRINTS" id="PR01179">
    <property type="entry name" value="ODADCRBXLASE"/>
</dbReference>
<dbReference type="InterPro" id="IPR022644">
    <property type="entry name" value="De-COase2_N"/>
</dbReference>
<proteinExistence type="inferred from homology"/>
<evidence type="ECO:0000256" key="4">
    <source>
        <dbReference type="ARBA" id="ARBA00023239"/>
    </source>
</evidence>
<dbReference type="FunFam" id="3.20.20.10:FF:000008">
    <property type="entry name" value="Ornithine decarboxylase"/>
    <property type="match status" value="1"/>
</dbReference>
<dbReference type="PRINTS" id="PR01182">
    <property type="entry name" value="ORNDCRBXLASE"/>
</dbReference>
<dbReference type="InterPro" id="IPR009006">
    <property type="entry name" value="Ala_racemase/Decarboxylase_C"/>
</dbReference>
<gene>
    <name evidence="7" type="ORF">CVU76_02940</name>
</gene>
<dbReference type="GO" id="GO:0005737">
    <property type="term" value="C:cytoplasm"/>
    <property type="evidence" value="ECO:0007669"/>
    <property type="project" value="TreeGrafter"/>
</dbReference>
<dbReference type="PANTHER" id="PTHR11482">
    <property type="entry name" value="ARGININE/DIAMINOPIMELATE/ORNITHINE DECARBOXYLASE"/>
    <property type="match status" value="1"/>
</dbReference>
<evidence type="ECO:0000256" key="3">
    <source>
        <dbReference type="ARBA" id="ARBA00022898"/>
    </source>
</evidence>
<evidence type="ECO:0000313" key="7">
    <source>
        <dbReference type="EMBL" id="PKN02956.1"/>
    </source>
</evidence>
<sequence>MTNFKTSHKRTPSYHYLPQNTEKNIKIFKSLQYSDIKIFYALKANNYEPMIRKFIEADYGFDIASRQELEYLVSLGADPTKTSFSAPTKLVEDLRYASSVGVRYYAFDTESEARKILANTKNPLLIARTVAKNKDAEFNLSDKFGMTDTYLRYIFTVAKKEKWPLHGITFHVGSQNKSINSWRTALQNIEADINDAQQLGIDIKCINLGGGIPVKYENGVKSVEFYIENIINFVRSIRRRTDIEEFIIEPGRSLSANTMVLLTKVINIKTYKSPQIVVTDLSVFNGLIEPLEHFEYPVYKYGKFSCKNVEKKRFYKIVGLSCDGYDIINRRCLLPADLKIGDYLIIPNAGAYSFVYENFHMRKYPEIIG</sequence>
<dbReference type="GO" id="GO:0033387">
    <property type="term" value="P:putrescine biosynthetic process from arginine, via ornithine"/>
    <property type="evidence" value="ECO:0007669"/>
    <property type="project" value="TreeGrafter"/>
</dbReference>
<dbReference type="InterPro" id="IPR002433">
    <property type="entry name" value="Orn_de-COase"/>
</dbReference>
<dbReference type="EMBL" id="PHAO01000001">
    <property type="protein sequence ID" value="PKN02956.1"/>
    <property type="molecule type" value="Genomic_DNA"/>
</dbReference>
<organism evidence="7 8">
    <name type="scientific">Candidatus Dojkabacteria bacterium HGW-Dojkabacteria-1</name>
    <dbReference type="NCBI Taxonomy" id="2013761"/>
    <lineage>
        <taxon>Bacteria</taxon>
        <taxon>Candidatus Dojkabacteria</taxon>
    </lineage>
</organism>
<dbReference type="Pfam" id="PF02784">
    <property type="entry name" value="Orn_Arg_deC_N"/>
    <property type="match status" value="1"/>
</dbReference>
<dbReference type="AlphaFoldDB" id="A0A2N2F476"/>
<dbReference type="PROSITE" id="PS00879">
    <property type="entry name" value="ODR_DC_2_2"/>
    <property type="match status" value="1"/>
</dbReference>
<comment type="similarity">
    <text evidence="2">Belongs to the Orn/Lys/Arg decarboxylase class-II family.</text>
</comment>
<evidence type="ECO:0000259" key="6">
    <source>
        <dbReference type="Pfam" id="PF02784"/>
    </source>
</evidence>
<dbReference type="SUPFAM" id="SSF51419">
    <property type="entry name" value="PLP-binding barrel"/>
    <property type="match status" value="1"/>
</dbReference>
<evidence type="ECO:0000256" key="2">
    <source>
        <dbReference type="ARBA" id="ARBA00008872"/>
    </source>
</evidence>
<dbReference type="InterPro" id="IPR022657">
    <property type="entry name" value="De-COase2_CS"/>
</dbReference>
<reference evidence="7 8" key="1">
    <citation type="journal article" date="2017" name="ISME J.">
        <title>Potential for microbial H2 and metal transformations associated with novel bacteria and archaea in deep terrestrial subsurface sediments.</title>
        <authorList>
            <person name="Hernsdorf A.W."/>
            <person name="Amano Y."/>
            <person name="Miyakawa K."/>
            <person name="Ise K."/>
            <person name="Suzuki Y."/>
            <person name="Anantharaman K."/>
            <person name="Probst A."/>
            <person name="Burstein D."/>
            <person name="Thomas B.C."/>
            <person name="Banfield J.F."/>
        </authorList>
    </citation>
    <scope>NUCLEOTIDE SEQUENCE [LARGE SCALE GENOMIC DNA]</scope>
    <source>
        <strain evidence="7">HGW-Dojkabacteria-1</strain>
    </source>
</reference>
<dbReference type="InterPro" id="IPR000183">
    <property type="entry name" value="Orn/DAP/Arg_de-COase"/>
</dbReference>
<keyword evidence="4" id="KW-0456">Lyase</keyword>
<accession>A0A2N2F476</accession>
<dbReference type="Gene3D" id="2.40.37.10">
    <property type="entry name" value="Lyase, Ornithine Decarboxylase, Chain A, domain 1"/>
    <property type="match status" value="1"/>
</dbReference>
<dbReference type="Proteomes" id="UP000233417">
    <property type="component" value="Unassembled WGS sequence"/>
</dbReference>
<name>A0A2N2F476_9BACT</name>
<dbReference type="GO" id="GO:0004586">
    <property type="term" value="F:ornithine decarboxylase activity"/>
    <property type="evidence" value="ECO:0007669"/>
    <property type="project" value="TreeGrafter"/>
</dbReference>
<feature type="active site" description="Proton donor" evidence="5">
    <location>
        <position position="322"/>
    </location>
</feature>
<protein>
    <recommendedName>
        <fullName evidence="6">Orn/DAP/Arg decarboxylase 2 N-terminal domain-containing protein</fullName>
    </recommendedName>
</protein>
<dbReference type="Gene3D" id="3.20.20.10">
    <property type="entry name" value="Alanine racemase"/>
    <property type="match status" value="1"/>
</dbReference>
<feature type="domain" description="Orn/DAP/Arg decarboxylase 2 N-terminal" evidence="6">
    <location>
        <begin position="32"/>
        <end position="256"/>
    </location>
</feature>
<dbReference type="InterPro" id="IPR029066">
    <property type="entry name" value="PLP-binding_barrel"/>
</dbReference>
<keyword evidence="3 5" id="KW-0663">Pyridoxal phosphate</keyword>